<protein>
    <submittedName>
        <fullName evidence="1">Uncharacterized protein</fullName>
    </submittedName>
</protein>
<reference evidence="1" key="1">
    <citation type="submission" date="2014-09" db="EMBL/GenBank/DDBJ databases">
        <authorList>
            <person name="Magalhaes I.L.F."/>
            <person name="Oliveira U."/>
            <person name="Santos F.R."/>
            <person name="Vidigal T.H.D.A."/>
            <person name="Brescovit A.D."/>
            <person name="Santos A.J."/>
        </authorList>
    </citation>
    <scope>NUCLEOTIDE SEQUENCE</scope>
    <source>
        <tissue evidence="1">Shoot tissue taken approximately 20 cm above the soil surface</tissue>
    </source>
</reference>
<organism evidence="1">
    <name type="scientific">Arundo donax</name>
    <name type="common">Giant reed</name>
    <name type="synonym">Donax arundinaceus</name>
    <dbReference type="NCBI Taxonomy" id="35708"/>
    <lineage>
        <taxon>Eukaryota</taxon>
        <taxon>Viridiplantae</taxon>
        <taxon>Streptophyta</taxon>
        <taxon>Embryophyta</taxon>
        <taxon>Tracheophyta</taxon>
        <taxon>Spermatophyta</taxon>
        <taxon>Magnoliopsida</taxon>
        <taxon>Liliopsida</taxon>
        <taxon>Poales</taxon>
        <taxon>Poaceae</taxon>
        <taxon>PACMAD clade</taxon>
        <taxon>Arundinoideae</taxon>
        <taxon>Arundineae</taxon>
        <taxon>Arundo</taxon>
    </lineage>
</organism>
<dbReference type="AlphaFoldDB" id="A0A0A8ZM70"/>
<reference evidence="1" key="2">
    <citation type="journal article" date="2015" name="Data Brief">
        <title>Shoot transcriptome of the giant reed, Arundo donax.</title>
        <authorList>
            <person name="Barrero R.A."/>
            <person name="Guerrero F.D."/>
            <person name="Moolhuijzen P."/>
            <person name="Goolsby J.A."/>
            <person name="Tidwell J."/>
            <person name="Bellgard S.E."/>
            <person name="Bellgard M.I."/>
        </authorList>
    </citation>
    <scope>NUCLEOTIDE SEQUENCE</scope>
    <source>
        <tissue evidence="1">Shoot tissue taken approximately 20 cm above the soil surface</tissue>
    </source>
</reference>
<proteinExistence type="predicted"/>
<evidence type="ECO:0000313" key="1">
    <source>
        <dbReference type="EMBL" id="JAD40494.1"/>
    </source>
</evidence>
<accession>A0A0A8ZM70</accession>
<name>A0A0A8ZM70_ARUDO</name>
<dbReference type="EMBL" id="GBRH01257401">
    <property type="protein sequence ID" value="JAD40494.1"/>
    <property type="molecule type" value="Transcribed_RNA"/>
</dbReference>
<sequence>MTPLVLTIAKIHHVMTQEQAQHIDLLL</sequence>